<evidence type="ECO:0000256" key="4">
    <source>
        <dbReference type="ARBA" id="ARBA00022801"/>
    </source>
</evidence>
<evidence type="ECO:0000259" key="9">
    <source>
        <dbReference type="Pfam" id="PF05193"/>
    </source>
</evidence>
<feature type="domain" description="Peptidase M16 C-terminal" evidence="9">
    <location>
        <begin position="840"/>
        <end position="977"/>
    </location>
</feature>
<feature type="transmembrane region" description="Helical" evidence="7">
    <location>
        <begin position="1196"/>
        <end position="1214"/>
    </location>
</feature>
<evidence type="ECO:0000259" key="11">
    <source>
        <dbReference type="Pfam" id="PF22456"/>
    </source>
</evidence>
<feature type="domain" description="Peptidase M16 C-terminal" evidence="9">
    <location>
        <begin position="226"/>
        <end position="446"/>
    </location>
</feature>
<evidence type="ECO:0000256" key="5">
    <source>
        <dbReference type="ARBA" id="ARBA00022833"/>
    </source>
</evidence>
<accession>A0ABD3SSR7</accession>
<evidence type="ECO:0000259" key="10">
    <source>
        <dbReference type="Pfam" id="PF16187"/>
    </source>
</evidence>
<dbReference type="Pfam" id="PF16187">
    <property type="entry name" value="Peptidase_M16_M"/>
    <property type="match status" value="1"/>
</dbReference>
<dbReference type="InterPro" id="IPR007863">
    <property type="entry name" value="Peptidase_M16_C"/>
</dbReference>
<keyword evidence="7" id="KW-1133">Transmembrane helix</keyword>
<dbReference type="InterPro" id="IPR011765">
    <property type="entry name" value="Pept_M16_N"/>
</dbReference>
<dbReference type="Pfam" id="PF05193">
    <property type="entry name" value="Peptidase_M16_C"/>
    <property type="match status" value="2"/>
</dbReference>
<dbReference type="InterPro" id="IPR054734">
    <property type="entry name" value="PqqF-like_C_4"/>
</dbReference>
<evidence type="ECO:0000256" key="3">
    <source>
        <dbReference type="ARBA" id="ARBA00022723"/>
    </source>
</evidence>
<evidence type="ECO:0000256" key="7">
    <source>
        <dbReference type="SAM" id="Phobius"/>
    </source>
</evidence>
<keyword evidence="13" id="KW-1185">Reference proteome</keyword>
<keyword evidence="7" id="KW-0812">Transmembrane</keyword>
<dbReference type="AlphaFoldDB" id="A0ABD3SSR7"/>
<feature type="domain" description="Peptidase M16 middle/third" evidence="10">
    <location>
        <begin position="573"/>
        <end position="805"/>
    </location>
</feature>
<proteinExistence type="inferred from homology"/>
<keyword evidence="5" id="KW-0862">Zinc</keyword>
<evidence type="ECO:0000256" key="6">
    <source>
        <dbReference type="ARBA" id="ARBA00023049"/>
    </source>
</evidence>
<dbReference type="GO" id="GO:0005737">
    <property type="term" value="C:cytoplasm"/>
    <property type="evidence" value="ECO:0007669"/>
    <property type="project" value="UniProtKB-ARBA"/>
</dbReference>
<dbReference type="PANTHER" id="PTHR43690">
    <property type="entry name" value="NARDILYSIN"/>
    <property type="match status" value="1"/>
</dbReference>
<dbReference type="GO" id="GO:0004175">
    <property type="term" value="F:endopeptidase activity"/>
    <property type="evidence" value="ECO:0007669"/>
    <property type="project" value="UniProtKB-ARBA"/>
</dbReference>
<dbReference type="InterPro" id="IPR001431">
    <property type="entry name" value="Pept_M16_Zn_BS"/>
</dbReference>
<evidence type="ECO:0000256" key="2">
    <source>
        <dbReference type="ARBA" id="ARBA00022670"/>
    </source>
</evidence>
<gene>
    <name evidence="12" type="ORF">ACHAXA_002089</name>
</gene>
<sequence length="1224" mass="137058">MRMIPMIPSTPTYLPPIIQGNSDYRTYRPLLLDNGITVLLAHDPQAKHFAASVSVHSGASSDPRVLPGLAHFCEHMCFLGSKEYPEENEYKRFLAKHGGKSNASTSMSHALDIFSNFFICPEFSKSGTQREVQAVDSENSKNLVNDGRRRWQVLKSLADPQHHFSKFSTGNRITLPACATGDSDVGGSNVDLETGSITPGKHPLKDILRHVNGGKHDEIDMAEFVRAALLAFHKRHYTPENMSAVMIGPQSLDELEAWVVPRFGRIPGRWLNRDDDNEVKEGEEDDDNMLDKNEKWHEMQRAAAKLVDESASDAPRVSIHSAEPVKHHSAFRPDLQGGQWPVVVTTKPLKDIRKLVLFFPLPPTWRNPDRSPTSVLSHLFGHEGPGSAFALLQNKGWITTLNAGNRVHAPDQCLFKIEMTLTAEGEKHWAEATGVIFDYGRMLRHAADESMKSDEGNANCHDGHKELRRIWDEVVSLEKMRFHQTSPGAVYSFASSVAESISIRGTEICLSAGSMLNENGDSLPLKEMLDFARQIRPRNCLIERYSNEAWEDVVASYQGTPGKLENDRFDFGLQTEKWYGVDYYVSPVDREQIERWETNSDDELVLHLPKPNRYIPRTLSLSEDLPEEAKVQRIEKSIEPPELIVDKPTGRLWWRLDDRYALPKANITILLRTATSESKLVSSATDSVRWDFDAGSSMKSNFITKIFADALAQETYDAQLAGLGWSLSKSSSGFTLSCSGYSDRLPDLAMKLLTDFCHVGDDSFLRESYFITTKDKIVRGLKSYFESSRADSLAFYYRNLLLSSQGNGIEASLEIADSMTFVDIANQHREIWADTGMVLEVFYTGNVSKKEAKTLFEKATDVIEQTQAKVLQDRTKNSNPLAPGPIERRLPAGEDLELHFASKNPKEENGAVVVTYQSQKPGFKGKSLSSEECLQQSAAIRLLCKMIKEPVFNELRTKQQLGYIVSSYYDLNYSSRQPPTSLVNMDTAPPPIPLTTSIDSLVIYVLSRKERPVEVASRIDDFLLNFRSRLEEMSPSEIQEYADSLAEALTEPIRKLGTEANNHFAKIKRYAPEILIDGSEYSVKDLPWDNAEVLAGAIRKLDKEFILEVYDSLVVKKESRSKITSFVYGKTFPLELDAGKPLPSWASGKNVCTSVVDLMSKRGSLIAYDSSCSYPKERLGSSVWKMLNLHKTPVRYAVAATAVIGTGVLGMVTFKGKGGDTKQK</sequence>
<dbReference type="EMBL" id="JALLPB020000002">
    <property type="protein sequence ID" value="KAL3827592.1"/>
    <property type="molecule type" value="Genomic_DNA"/>
</dbReference>
<dbReference type="PANTHER" id="PTHR43690:SF18">
    <property type="entry name" value="INSULIN-DEGRADING ENZYME-RELATED"/>
    <property type="match status" value="1"/>
</dbReference>
<dbReference type="GO" id="GO:0006508">
    <property type="term" value="P:proteolysis"/>
    <property type="evidence" value="ECO:0007669"/>
    <property type="project" value="UniProtKB-KW"/>
</dbReference>
<feature type="domain" description="Coenzyme PQQ synthesis protein F-like C-terminal lobe" evidence="11">
    <location>
        <begin position="998"/>
        <end position="1062"/>
    </location>
</feature>
<dbReference type="GO" id="GO:0046872">
    <property type="term" value="F:metal ion binding"/>
    <property type="evidence" value="ECO:0007669"/>
    <property type="project" value="UniProtKB-KW"/>
</dbReference>
<keyword evidence="2" id="KW-0645">Protease</keyword>
<evidence type="ECO:0000259" key="8">
    <source>
        <dbReference type="Pfam" id="PF00675"/>
    </source>
</evidence>
<dbReference type="InterPro" id="IPR032632">
    <property type="entry name" value="Peptidase_M16_M"/>
</dbReference>
<protein>
    <recommendedName>
        <fullName evidence="14">Insulin-degrading enzyme</fullName>
    </recommendedName>
</protein>
<dbReference type="PROSITE" id="PS00143">
    <property type="entry name" value="INSULINASE"/>
    <property type="match status" value="1"/>
</dbReference>
<evidence type="ECO:0000313" key="13">
    <source>
        <dbReference type="Proteomes" id="UP001530377"/>
    </source>
</evidence>
<dbReference type="InterPro" id="IPR050626">
    <property type="entry name" value="Peptidase_M16"/>
</dbReference>
<evidence type="ECO:0000256" key="1">
    <source>
        <dbReference type="ARBA" id="ARBA00007261"/>
    </source>
</evidence>
<dbReference type="GO" id="GO:0008237">
    <property type="term" value="F:metallopeptidase activity"/>
    <property type="evidence" value="ECO:0007669"/>
    <property type="project" value="UniProtKB-KW"/>
</dbReference>
<dbReference type="Pfam" id="PF22456">
    <property type="entry name" value="PqqF-like_C_4"/>
    <property type="match status" value="1"/>
</dbReference>
<evidence type="ECO:0008006" key="14">
    <source>
        <dbReference type="Google" id="ProtNLM"/>
    </source>
</evidence>
<evidence type="ECO:0000313" key="12">
    <source>
        <dbReference type="EMBL" id="KAL3827592.1"/>
    </source>
</evidence>
<organism evidence="12 13">
    <name type="scientific">Cyclostephanos tholiformis</name>
    <dbReference type="NCBI Taxonomy" id="382380"/>
    <lineage>
        <taxon>Eukaryota</taxon>
        <taxon>Sar</taxon>
        <taxon>Stramenopiles</taxon>
        <taxon>Ochrophyta</taxon>
        <taxon>Bacillariophyta</taxon>
        <taxon>Coscinodiscophyceae</taxon>
        <taxon>Thalassiosirophycidae</taxon>
        <taxon>Stephanodiscales</taxon>
        <taxon>Stephanodiscaceae</taxon>
        <taxon>Cyclostephanos</taxon>
    </lineage>
</organism>
<dbReference type="Gene3D" id="3.30.830.10">
    <property type="entry name" value="Metalloenzyme, LuxS/M16 peptidase-like"/>
    <property type="match status" value="4"/>
</dbReference>
<reference evidence="12 13" key="1">
    <citation type="submission" date="2024-10" db="EMBL/GenBank/DDBJ databases">
        <title>Updated reference genomes for cyclostephanoid diatoms.</title>
        <authorList>
            <person name="Roberts W.R."/>
            <person name="Alverson A.J."/>
        </authorList>
    </citation>
    <scope>NUCLEOTIDE SEQUENCE [LARGE SCALE GENOMIC DNA]</scope>
    <source>
        <strain evidence="12 13">AJA228-03</strain>
    </source>
</reference>
<comment type="similarity">
    <text evidence="1">Belongs to the peptidase M16 family.</text>
</comment>
<dbReference type="InterPro" id="IPR011249">
    <property type="entry name" value="Metalloenz_LuxS/M16"/>
</dbReference>
<keyword evidence="4" id="KW-0378">Hydrolase</keyword>
<dbReference type="Pfam" id="PF00675">
    <property type="entry name" value="Peptidase_M16"/>
    <property type="match status" value="1"/>
</dbReference>
<comment type="caution">
    <text evidence="12">The sequence shown here is derived from an EMBL/GenBank/DDBJ whole genome shotgun (WGS) entry which is preliminary data.</text>
</comment>
<keyword evidence="7" id="KW-0472">Membrane</keyword>
<dbReference type="SUPFAM" id="SSF63411">
    <property type="entry name" value="LuxS/MPP-like metallohydrolase"/>
    <property type="match status" value="5"/>
</dbReference>
<dbReference type="Proteomes" id="UP001530377">
    <property type="component" value="Unassembled WGS sequence"/>
</dbReference>
<keyword evidence="6" id="KW-0482">Metalloprotease</keyword>
<name>A0ABD3SSR7_9STRA</name>
<feature type="domain" description="Peptidase M16 N-terminal" evidence="8">
    <location>
        <begin position="38"/>
        <end position="160"/>
    </location>
</feature>
<keyword evidence="3" id="KW-0479">Metal-binding</keyword>